<dbReference type="InterPro" id="IPR051207">
    <property type="entry name" value="ComplexI_NDUFA9_subunit"/>
</dbReference>
<accession>A0ABD3TZ40</accession>
<comment type="subunit">
    <text evidence="5">Complex I is composed of 45 different subunits. This a component of the hydrophobic protein fraction. Interacts with BLOC1S1. Interacts with SLC2A4. Interacts with CLOCK. Interacts with RAB5IF.</text>
</comment>
<dbReference type="SUPFAM" id="SSF51735">
    <property type="entry name" value="NAD(P)-binding Rossmann-fold domains"/>
    <property type="match status" value="1"/>
</dbReference>
<name>A0ABD3TZ40_SINWO</name>
<evidence type="ECO:0000313" key="8">
    <source>
        <dbReference type="Proteomes" id="UP001634394"/>
    </source>
</evidence>
<comment type="similarity">
    <text evidence="1">Belongs to the complex I NDUFA9 subunit family.</text>
</comment>
<proteinExistence type="inferred from homology"/>
<dbReference type="PANTHER" id="PTHR12126">
    <property type="entry name" value="NADH-UBIQUINONE OXIDOREDUCTASE 39 KDA SUBUNIT-RELATED"/>
    <property type="match status" value="1"/>
</dbReference>
<dbReference type="AlphaFoldDB" id="A0ABD3TZ40"/>
<evidence type="ECO:0000256" key="2">
    <source>
        <dbReference type="ARBA" id="ARBA00040720"/>
    </source>
</evidence>
<comment type="caution">
    <text evidence="7">The sequence shown here is derived from an EMBL/GenBank/DDBJ whole genome shotgun (WGS) entry which is preliminary data.</text>
</comment>
<protein>
    <recommendedName>
        <fullName evidence="2">NADH dehydrogenase [ubiquinone] 1 alpha subcomplex subunit 9, mitochondrial</fullName>
    </recommendedName>
    <alternativeName>
        <fullName evidence="4">Complex I-39kD</fullName>
    </alternativeName>
    <alternativeName>
        <fullName evidence="3">NADH-ubiquinone oxidoreductase 39 kDa subunit</fullName>
    </alternativeName>
</protein>
<evidence type="ECO:0000256" key="1">
    <source>
        <dbReference type="ARBA" id="ARBA00038501"/>
    </source>
</evidence>
<dbReference type="EMBL" id="JBJQND010000017">
    <property type="protein sequence ID" value="KAL3841946.1"/>
    <property type="molecule type" value="Genomic_DNA"/>
</dbReference>
<evidence type="ECO:0000256" key="3">
    <source>
        <dbReference type="ARBA" id="ARBA00042000"/>
    </source>
</evidence>
<evidence type="ECO:0000256" key="4">
    <source>
        <dbReference type="ARBA" id="ARBA00043145"/>
    </source>
</evidence>
<gene>
    <name evidence="7" type="ORF">ACJMK2_020023</name>
</gene>
<dbReference type="CDD" id="cd05271">
    <property type="entry name" value="NDUFA9_like_SDR_a"/>
    <property type="match status" value="1"/>
</dbReference>
<dbReference type="Gene3D" id="3.40.50.720">
    <property type="entry name" value="NAD(P)-binding Rossmann-like Domain"/>
    <property type="match status" value="1"/>
</dbReference>
<organism evidence="7 8">
    <name type="scientific">Sinanodonta woodiana</name>
    <name type="common">Chinese pond mussel</name>
    <name type="synonym">Anodonta woodiana</name>
    <dbReference type="NCBI Taxonomy" id="1069815"/>
    <lineage>
        <taxon>Eukaryota</taxon>
        <taxon>Metazoa</taxon>
        <taxon>Spiralia</taxon>
        <taxon>Lophotrochozoa</taxon>
        <taxon>Mollusca</taxon>
        <taxon>Bivalvia</taxon>
        <taxon>Autobranchia</taxon>
        <taxon>Heteroconchia</taxon>
        <taxon>Palaeoheterodonta</taxon>
        <taxon>Unionida</taxon>
        <taxon>Unionoidea</taxon>
        <taxon>Unionidae</taxon>
        <taxon>Unioninae</taxon>
        <taxon>Sinanodonta</taxon>
    </lineage>
</organism>
<dbReference type="Pfam" id="PF01370">
    <property type="entry name" value="Epimerase"/>
    <property type="match status" value="1"/>
</dbReference>
<reference evidence="7 8" key="1">
    <citation type="submission" date="2024-11" db="EMBL/GenBank/DDBJ databases">
        <title>Chromosome-level genome assembly of the freshwater bivalve Anodonta woodiana.</title>
        <authorList>
            <person name="Chen X."/>
        </authorList>
    </citation>
    <scope>NUCLEOTIDE SEQUENCE [LARGE SCALE GENOMIC DNA]</scope>
    <source>
        <strain evidence="7">MN2024</strain>
        <tissue evidence="7">Gills</tissue>
    </source>
</reference>
<evidence type="ECO:0000313" key="7">
    <source>
        <dbReference type="EMBL" id="KAL3841946.1"/>
    </source>
</evidence>
<sequence>MAAVSRVVLLGRHGIPRVTSSLYISKRDNSEITQANYPRGRGGRSSFSGTVATVFGAGGFVGRYIVNKLGKTGSQVIIPYRGPEYEIKKLKLCGDLGQILFFPYHLEDEESIRRVMQYSNVVISLVGRDWETKNFDFKKVHVDGARRIARIAKESGVEKFVHFSSLNVSPNPKKLVLRPSRYLISKYEGEMAVREEFPEAIIFRPADIYGFEDRFVNYFLSTIRRVRLNLLPLYKKGKETIKQPIYVGDVAEGVIQALRNPKAVGKVIDAVGPSRYYMSDLMDYMYALTRRQQYRRIGLSPAIILRSYLMEFIPYDTKLCITKLEKEFLTDTVEGDLILEDLGIQHVNTLDRIAYFCKSYLTTAHYEESLGEFAPVPKPAMADA</sequence>
<dbReference type="PANTHER" id="PTHR12126:SF11">
    <property type="entry name" value="NADH DEHYDROGENASE [UBIQUINONE] 1 ALPHA SUBCOMPLEX SUBUNIT 9, MITOCHONDRIAL"/>
    <property type="match status" value="1"/>
</dbReference>
<dbReference type="Proteomes" id="UP001634394">
    <property type="component" value="Unassembled WGS sequence"/>
</dbReference>
<dbReference type="InterPro" id="IPR001509">
    <property type="entry name" value="Epimerase_deHydtase"/>
</dbReference>
<feature type="domain" description="NAD-dependent epimerase/dehydratase" evidence="6">
    <location>
        <begin position="53"/>
        <end position="265"/>
    </location>
</feature>
<keyword evidence="8" id="KW-1185">Reference proteome</keyword>
<evidence type="ECO:0000256" key="5">
    <source>
        <dbReference type="ARBA" id="ARBA00046455"/>
    </source>
</evidence>
<evidence type="ECO:0000259" key="6">
    <source>
        <dbReference type="Pfam" id="PF01370"/>
    </source>
</evidence>
<dbReference type="InterPro" id="IPR036291">
    <property type="entry name" value="NAD(P)-bd_dom_sf"/>
</dbReference>